<reference evidence="2 3" key="1">
    <citation type="submission" date="2016-11" db="EMBL/GenBank/DDBJ databases">
        <authorList>
            <person name="Varghese N."/>
            <person name="Submissions S."/>
        </authorList>
    </citation>
    <scope>NUCLEOTIDE SEQUENCE [LARGE SCALE GENOMIC DNA]</scope>
    <source>
        <strain evidence="2 3">NFR18</strain>
    </source>
</reference>
<feature type="transmembrane region" description="Helical" evidence="1">
    <location>
        <begin position="7"/>
        <end position="25"/>
    </location>
</feature>
<comment type="caution">
    <text evidence="2">The sequence shown here is derived from an EMBL/GenBank/DDBJ whole genome shotgun (WGS) entry which is preliminary data.</text>
</comment>
<dbReference type="RefSeq" id="WP_257620246.1">
    <property type="nucleotide sequence ID" value="NZ_FPKH01000010.1"/>
</dbReference>
<evidence type="ECO:0000313" key="2">
    <source>
        <dbReference type="EMBL" id="SFY31135.1"/>
    </source>
</evidence>
<keyword evidence="1" id="KW-1133">Transmembrane helix</keyword>
<keyword evidence="1" id="KW-0472">Membrane</keyword>
<sequence>MASWRTWLWRLAGAALLAIVFLAYLRPDFMLDLANRFWMCM</sequence>
<dbReference type="EMBL" id="FPKH01000010">
    <property type="protein sequence ID" value="SFY31135.1"/>
    <property type="molecule type" value="Genomic_DNA"/>
</dbReference>
<protein>
    <submittedName>
        <fullName evidence="2">Uncharacterized protein</fullName>
    </submittedName>
</protein>
<dbReference type="AlphaFoldDB" id="A0A031GXP0"/>
<proteinExistence type="predicted"/>
<gene>
    <name evidence="2" type="ORF">SAMN03097694_0120</name>
</gene>
<dbReference type="Proteomes" id="UP000182489">
    <property type="component" value="Unassembled WGS sequence"/>
</dbReference>
<keyword evidence="1" id="KW-0812">Transmembrane</keyword>
<organism evidence="2 3">
    <name type="scientific">Janthinobacterium lividum</name>
    <dbReference type="NCBI Taxonomy" id="29581"/>
    <lineage>
        <taxon>Bacteria</taxon>
        <taxon>Pseudomonadati</taxon>
        <taxon>Pseudomonadota</taxon>
        <taxon>Betaproteobacteria</taxon>
        <taxon>Burkholderiales</taxon>
        <taxon>Oxalobacteraceae</taxon>
        <taxon>Janthinobacterium</taxon>
    </lineage>
</organism>
<name>A0A031GXP0_9BURK</name>
<accession>A0A031GXP0</accession>
<evidence type="ECO:0000256" key="1">
    <source>
        <dbReference type="SAM" id="Phobius"/>
    </source>
</evidence>
<evidence type="ECO:0000313" key="3">
    <source>
        <dbReference type="Proteomes" id="UP000182489"/>
    </source>
</evidence>